<protein>
    <recommendedName>
        <fullName evidence="3">Transcription termination factor MTEF1, chloroplastic</fullName>
    </recommendedName>
</protein>
<evidence type="ECO:0008006" key="3">
    <source>
        <dbReference type="Google" id="ProtNLM"/>
    </source>
</evidence>
<dbReference type="EMBL" id="LR862149">
    <property type="protein sequence ID" value="CAD1831583.1"/>
    <property type="molecule type" value="Genomic_DNA"/>
</dbReference>
<feature type="transmembrane region" description="Helical" evidence="1">
    <location>
        <begin position="126"/>
        <end position="151"/>
    </location>
</feature>
<gene>
    <name evidence="2" type="ORF">CB5_LOCUS14794</name>
</gene>
<organism evidence="2">
    <name type="scientific">Ananas comosus var. bracteatus</name>
    <name type="common">red pineapple</name>
    <dbReference type="NCBI Taxonomy" id="296719"/>
    <lineage>
        <taxon>Eukaryota</taxon>
        <taxon>Viridiplantae</taxon>
        <taxon>Streptophyta</taxon>
        <taxon>Embryophyta</taxon>
        <taxon>Tracheophyta</taxon>
        <taxon>Spermatophyta</taxon>
        <taxon>Magnoliopsida</taxon>
        <taxon>Liliopsida</taxon>
        <taxon>Poales</taxon>
        <taxon>Bromeliaceae</taxon>
        <taxon>Bromelioideae</taxon>
        <taxon>Ananas</taxon>
    </lineage>
</organism>
<sequence>MASSSSSSSPARTLQIPLPILLRHHPQSPSPNLPNRLLRLVPESAISASQKLRFKSTENPNAVLRLLRDYGFCVTHISKLISRFPAVLSSDPYSTLRRSSTLFGESLARVVTAQPMLLKRSLKKHIIFFGFYSVVLGIPNVLYISSGHFVATSSGNPNALL</sequence>
<keyword evidence="1" id="KW-0812">Transmembrane</keyword>
<dbReference type="Gene3D" id="1.25.70.10">
    <property type="entry name" value="Transcription termination factor 3, mitochondrial"/>
    <property type="match status" value="1"/>
</dbReference>
<evidence type="ECO:0000313" key="2">
    <source>
        <dbReference type="EMBL" id="CAD1831583.1"/>
    </source>
</evidence>
<accession>A0A6V7PLS0</accession>
<name>A0A6V7PLS0_ANACO</name>
<reference evidence="2" key="1">
    <citation type="submission" date="2020-07" db="EMBL/GenBank/DDBJ databases">
        <authorList>
            <person name="Lin J."/>
        </authorList>
    </citation>
    <scope>NUCLEOTIDE SEQUENCE</scope>
</reference>
<keyword evidence="1" id="KW-1133">Transmembrane helix</keyword>
<dbReference type="AlphaFoldDB" id="A0A6V7PLS0"/>
<proteinExistence type="predicted"/>
<dbReference type="InterPro" id="IPR038538">
    <property type="entry name" value="MTERF_sf"/>
</dbReference>
<evidence type="ECO:0000256" key="1">
    <source>
        <dbReference type="SAM" id="Phobius"/>
    </source>
</evidence>
<keyword evidence="1" id="KW-0472">Membrane</keyword>